<protein>
    <submittedName>
        <fullName evidence="2">Uncharacterized protein</fullName>
    </submittedName>
</protein>
<dbReference type="AlphaFoldDB" id="A0ABC8QZX9"/>
<evidence type="ECO:0000256" key="1">
    <source>
        <dbReference type="SAM" id="MobiDB-lite"/>
    </source>
</evidence>
<accession>A0ABC8QZX9</accession>
<proteinExistence type="predicted"/>
<organism evidence="2 3">
    <name type="scientific">Ilex paraguariensis</name>
    <name type="common">yerba mate</name>
    <dbReference type="NCBI Taxonomy" id="185542"/>
    <lineage>
        <taxon>Eukaryota</taxon>
        <taxon>Viridiplantae</taxon>
        <taxon>Streptophyta</taxon>
        <taxon>Embryophyta</taxon>
        <taxon>Tracheophyta</taxon>
        <taxon>Spermatophyta</taxon>
        <taxon>Magnoliopsida</taxon>
        <taxon>eudicotyledons</taxon>
        <taxon>Gunneridae</taxon>
        <taxon>Pentapetalae</taxon>
        <taxon>asterids</taxon>
        <taxon>campanulids</taxon>
        <taxon>Aquifoliales</taxon>
        <taxon>Aquifoliaceae</taxon>
        <taxon>Ilex</taxon>
    </lineage>
</organism>
<keyword evidence="3" id="KW-1185">Reference proteome</keyword>
<dbReference type="Proteomes" id="UP001642360">
    <property type="component" value="Unassembled WGS sequence"/>
</dbReference>
<reference evidence="2 3" key="1">
    <citation type="submission" date="2024-02" db="EMBL/GenBank/DDBJ databases">
        <authorList>
            <person name="Vignale AGUSTIN F."/>
            <person name="Sosa J E."/>
            <person name="Modenutti C."/>
        </authorList>
    </citation>
    <scope>NUCLEOTIDE SEQUENCE [LARGE SCALE GENOMIC DNA]</scope>
</reference>
<comment type="caution">
    <text evidence="2">The sequence shown here is derived from an EMBL/GenBank/DDBJ whole genome shotgun (WGS) entry which is preliminary data.</text>
</comment>
<name>A0ABC8QZX9_9AQUA</name>
<feature type="compositionally biased region" description="Polar residues" evidence="1">
    <location>
        <begin position="15"/>
        <end position="35"/>
    </location>
</feature>
<evidence type="ECO:0000313" key="3">
    <source>
        <dbReference type="Proteomes" id="UP001642360"/>
    </source>
</evidence>
<feature type="non-terminal residue" evidence="2">
    <location>
        <position position="64"/>
    </location>
</feature>
<sequence length="64" mass="7238">MQEKYFGQHAKANQKVVQRNSESSKQHVPTNQVNKGKSIWKQLNGGEKSINSGILEEDHMANTE</sequence>
<evidence type="ECO:0000313" key="2">
    <source>
        <dbReference type="EMBL" id="CAK9135387.1"/>
    </source>
</evidence>
<dbReference type="EMBL" id="CAUOFW020000704">
    <property type="protein sequence ID" value="CAK9135387.1"/>
    <property type="molecule type" value="Genomic_DNA"/>
</dbReference>
<gene>
    <name evidence="2" type="ORF">ILEXP_LOCUS2330</name>
</gene>
<feature type="region of interest" description="Disordered" evidence="1">
    <location>
        <begin position="1"/>
        <end position="45"/>
    </location>
</feature>